<reference evidence="2 3" key="1">
    <citation type="submission" date="2023-08" db="EMBL/GenBank/DDBJ databases">
        <title>Draft genome sequence of Algoriphagus confluentis.</title>
        <authorList>
            <person name="Takatani N."/>
            <person name="Hosokawa M."/>
            <person name="Sawabe T."/>
        </authorList>
    </citation>
    <scope>NUCLEOTIDE SEQUENCE [LARGE SCALE GENOMIC DNA]</scope>
    <source>
        <strain evidence="2 3">NBRC 111222</strain>
    </source>
</reference>
<evidence type="ECO:0000313" key="2">
    <source>
        <dbReference type="EMBL" id="GMQ28693.1"/>
    </source>
</evidence>
<keyword evidence="3" id="KW-1185">Reference proteome</keyword>
<dbReference type="SUPFAM" id="SSF88723">
    <property type="entry name" value="PIN domain-like"/>
    <property type="match status" value="1"/>
</dbReference>
<comment type="caution">
    <text evidence="2">The sequence shown here is derived from an EMBL/GenBank/DDBJ whole genome shotgun (WGS) entry which is preliminary data.</text>
</comment>
<organism evidence="2 3">
    <name type="scientific">Algoriphagus confluentis</name>
    <dbReference type="NCBI Taxonomy" id="1697556"/>
    <lineage>
        <taxon>Bacteria</taxon>
        <taxon>Pseudomonadati</taxon>
        <taxon>Bacteroidota</taxon>
        <taxon>Cytophagia</taxon>
        <taxon>Cytophagales</taxon>
        <taxon>Cyclobacteriaceae</taxon>
        <taxon>Algoriphagus</taxon>
    </lineage>
</organism>
<dbReference type="RefSeq" id="WP_338223440.1">
    <property type="nucleotide sequence ID" value="NZ_BTPD01000004.1"/>
</dbReference>
<dbReference type="EMBL" id="BTPD01000004">
    <property type="protein sequence ID" value="GMQ28693.1"/>
    <property type="molecule type" value="Genomic_DNA"/>
</dbReference>
<dbReference type="Pfam" id="PF13470">
    <property type="entry name" value="PIN_3"/>
    <property type="match status" value="1"/>
</dbReference>
<feature type="domain" description="PIN" evidence="1">
    <location>
        <begin position="3"/>
        <end position="116"/>
    </location>
</feature>
<dbReference type="Gene3D" id="3.40.50.1010">
    <property type="entry name" value="5'-nuclease"/>
    <property type="match status" value="1"/>
</dbReference>
<accession>A0ABQ6PL79</accession>
<dbReference type="Proteomes" id="UP001338309">
    <property type="component" value="Unassembled WGS sequence"/>
</dbReference>
<dbReference type="InterPro" id="IPR029060">
    <property type="entry name" value="PIN-like_dom_sf"/>
</dbReference>
<sequence>MKLFLDTNIIIDFLTNRTPFTQEAVSLFQLAEDGKIELFTSTHVLANTHYVLKKFVEDKKWRGTLLELAEMIQIADVTVKGFLTALKSHHRDFEDAIQISTAEQIGDVDYIITRNLKDFKSSSIPAISIQELMRILSGK</sequence>
<gene>
    <name evidence="2" type="ORF">Aconfl_13360</name>
</gene>
<evidence type="ECO:0000259" key="1">
    <source>
        <dbReference type="Pfam" id="PF13470"/>
    </source>
</evidence>
<evidence type="ECO:0000313" key="3">
    <source>
        <dbReference type="Proteomes" id="UP001338309"/>
    </source>
</evidence>
<dbReference type="CDD" id="cd09854">
    <property type="entry name" value="PIN_VapC-like"/>
    <property type="match status" value="1"/>
</dbReference>
<dbReference type="InterPro" id="IPR002716">
    <property type="entry name" value="PIN_dom"/>
</dbReference>
<proteinExistence type="predicted"/>
<name>A0ABQ6PL79_9BACT</name>
<protein>
    <submittedName>
        <fullName evidence="2">PIN domain nuclease</fullName>
    </submittedName>
</protein>